<organism evidence="2 3">
    <name type="scientific">Mycena pura</name>
    <dbReference type="NCBI Taxonomy" id="153505"/>
    <lineage>
        <taxon>Eukaryota</taxon>
        <taxon>Fungi</taxon>
        <taxon>Dikarya</taxon>
        <taxon>Basidiomycota</taxon>
        <taxon>Agaricomycotina</taxon>
        <taxon>Agaricomycetes</taxon>
        <taxon>Agaricomycetidae</taxon>
        <taxon>Agaricales</taxon>
        <taxon>Marasmiineae</taxon>
        <taxon>Mycenaceae</taxon>
        <taxon>Mycena</taxon>
    </lineage>
</organism>
<keyword evidence="1" id="KW-0732">Signal</keyword>
<accession>A0AAD6VII8</accession>
<keyword evidence="3" id="KW-1185">Reference proteome</keyword>
<evidence type="ECO:0000256" key="1">
    <source>
        <dbReference type="SAM" id="SignalP"/>
    </source>
</evidence>
<comment type="caution">
    <text evidence="2">The sequence shown here is derived from an EMBL/GenBank/DDBJ whole genome shotgun (WGS) entry which is preliminary data.</text>
</comment>
<feature type="signal peptide" evidence="1">
    <location>
        <begin position="1"/>
        <end position="20"/>
    </location>
</feature>
<name>A0AAD6VII8_9AGAR</name>
<dbReference type="Proteomes" id="UP001219525">
    <property type="component" value="Unassembled WGS sequence"/>
</dbReference>
<dbReference type="AlphaFoldDB" id="A0AAD6VII8"/>
<dbReference type="EMBL" id="JARJCW010000027">
    <property type="protein sequence ID" value="KAJ7210871.1"/>
    <property type="molecule type" value="Genomic_DNA"/>
</dbReference>
<feature type="chain" id="PRO_5042158394" evidence="1">
    <location>
        <begin position="21"/>
        <end position="101"/>
    </location>
</feature>
<gene>
    <name evidence="2" type="ORF">GGX14DRAFT_363208</name>
</gene>
<evidence type="ECO:0000313" key="2">
    <source>
        <dbReference type="EMBL" id="KAJ7210871.1"/>
    </source>
</evidence>
<sequence length="101" mass="10735">MKLSATFATFGAFFTALASASVLEVRDSCNRGGVYCGTSLLNKGNYRDHIIQVLTQDGQPTDEAHIDDSLFDCLSGGEISFVSFCANGCGGTTSEDPDFCF</sequence>
<protein>
    <submittedName>
        <fullName evidence="2">Uncharacterized protein</fullName>
    </submittedName>
</protein>
<proteinExistence type="predicted"/>
<evidence type="ECO:0000313" key="3">
    <source>
        <dbReference type="Proteomes" id="UP001219525"/>
    </source>
</evidence>
<reference evidence="2" key="1">
    <citation type="submission" date="2023-03" db="EMBL/GenBank/DDBJ databases">
        <title>Massive genome expansion in bonnet fungi (Mycena s.s.) driven by repeated elements and novel gene families across ecological guilds.</title>
        <authorList>
            <consortium name="Lawrence Berkeley National Laboratory"/>
            <person name="Harder C.B."/>
            <person name="Miyauchi S."/>
            <person name="Viragh M."/>
            <person name="Kuo A."/>
            <person name="Thoen E."/>
            <person name="Andreopoulos B."/>
            <person name="Lu D."/>
            <person name="Skrede I."/>
            <person name="Drula E."/>
            <person name="Henrissat B."/>
            <person name="Morin E."/>
            <person name="Kohler A."/>
            <person name="Barry K."/>
            <person name="LaButti K."/>
            <person name="Morin E."/>
            <person name="Salamov A."/>
            <person name="Lipzen A."/>
            <person name="Mereny Z."/>
            <person name="Hegedus B."/>
            <person name="Baldrian P."/>
            <person name="Stursova M."/>
            <person name="Weitz H."/>
            <person name="Taylor A."/>
            <person name="Grigoriev I.V."/>
            <person name="Nagy L.G."/>
            <person name="Martin F."/>
            <person name="Kauserud H."/>
        </authorList>
    </citation>
    <scope>NUCLEOTIDE SEQUENCE</scope>
    <source>
        <strain evidence="2">9144</strain>
    </source>
</reference>